<organism evidence="1 2">
    <name type="scientific">Gigaspora margarita</name>
    <dbReference type="NCBI Taxonomy" id="4874"/>
    <lineage>
        <taxon>Eukaryota</taxon>
        <taxon>Fungi</taxon>
        <taxon>Fungi incertae sedis</taxon>
        <taxon>Mucoromycota</taxon>
        <taxon>Glomeromycotina</taxon>
        <taxon>Glomeromycetes</taxon>
        <taxon>Diversisporales</taxon>
        <taxon>Gigasporaceae</taxon>
        <taxon>Gigaspora</taxon>
    </lineage>
</organism>
<name>A0ABN7VQH6_GIGMA</name>
<proteinExistence type="predicted"/>
<comment type="caution">
    <text evidence="1">The sequence shown here is derived from an EMBL/GenBank/DDBJ whole genome shotgun (WGS) entry which is preliminary data.</text>
</comment>
<dbReference type="EMBL" id="CAJVQB010020055">
    <property type="protein sequence ID" value="CAG8793281.1"/>
    <property type="molecule type" value="Genomic_DNA"/>
</dbReference>
<keyword evidence="2" id="KW-1185">Reference proteome</keyword>
<evidence type="ECO:0000313" key="1">
    <source>
        <dbReference type="EMBL" id="CAG8793281.1"/>
    </source>
</evidence>
<evidence type="ECO:0000313" key="2">
    <source>
        <dbReference type="Proteomes" id="UP000789901"/>
    </source>
</evidence>
<dbReference type="Gene3D" id="3.60.10.10">
    <property type="entry name" value="Endonuclease/exonuclease/phosphatase"/>
    <property type="match status" value="1"/>
</dbReference>
<feature type="non-terminal residue" evidence="1">
    <location>
        <position position="274"/>
    </location>
</feature>
<gene>
    <name evidence="1" type="ORF">GMARGA_LOCUS21588</name>
</gene>
<sequence length="274" mass="31314">MAKQQKKQKLYDIGDNKKNMFYNSLDTLNNSLLLEYLHNNNSFFWDEKVEFERSALKDTTNIWNNSTITQPLEVTKTTQEQPKSTNNSELILDTAYKRIDDNTPHKKTQTQATMELLDKEINQVIMGLNSDTNSSEMEMIDPTENRLTSLQVTETGALDPEVNTSVPQATSNTVTQHQESYLPEMTTKDTLSEDAEWLSFEGFIPVVNKRSTGSKKNKLIDKSKTAILASNRTIEFKSTEIDMDNRVIRTEFLVKGHTFAITNVYVPHTNQTES</sequence>
<dbReference type="InterPro" id="IPR036691">
    <property type="entry name" value="Endo/exonu/phosph_ase_sf"/>
</dbReference>
<reference evidence="1 2" key="1">
    <citation type="submission" date="2021-06" db="EMBL/GenBank/DDBJ databases">
        <authorList>
            <person name="Kallberg Y."/>
            <person name="Tangrot J."/>
            <person name="Rosling A."/>
        </authorList>
    </citation>
    <scope>NUCLEOTIDE SEQUENCE [LARGE SCALE GENOMIC DNA]</scope>
    <source>
        <strain evidence="1 2">120-4 pot B 10/14</strain>
    </source>
</reference>
<dbReference type="Proteomes" id="UP000789901">
    <property type="component" value="Unassembled WGS sequence"/>
</dbReference>
<protein>
    <submittedName>
        <fullName evidence="1">35995_t:CDS:1</fullName>
    </submittedName>
</protein>
<accession>A0ABN7VQH6</accession>